<organism evidence="2 3">
    <name type="scientific">Luethyella okanaganae</name>
    <dbReference type="NCBI Taxonomy" id="69372"/>
    <lineage>
        <taxon>Bacteria</taxon>
        <taxon>Bacillati</taxon>
        <taxon>Actinomycetota</taxon>
        <taxon>Actinomycetes</taxon>
        <taxon>Micrococcales</taxon>
        <taxon>Microbacteriaceae</taxon>
        <taxon>Luethyella</taxon>
    </lineage>
</organism>
<proteinExistence type="predicted"/>
<feature type="transmembrane region" description="Helical" evidence="1">
    <location>
        <begin position="17"/>
        <end position="38"/>
    </location>
</feature>
<keyword evidence="1" id="KW-0472">Membrane</keyword>
<evidence type="ECO:0000313" key="3">
    <source>
        <dbReference type="Proteomes" id="UP001596306"/>
    </source>
</evidence>
<keyword evidence="1" id="KW-1133">Transmembrane helix</keyword>
<keyword evidence="3" id="KW-1185">Reference proteome</keyword>
<gene>
    <name evidence="2" type="ORF">ACFQB0_11550</name>
</gene>
<evidence type="ECO:0000256" key="1">
    <source>
        <dbReference type="SAM" id="Phobius"/>
    </source>
</evidence>
<name>A0ABW1VGQ9_9MICO</name>
<reference evidence="3" key="1">
    <citation type="journal article" date="2019" name="Int. J. Syst. Evol. Microbiol.">
        <title>The Global Catalogue of Microorganisms (GCM) 10K type strain sequencing project: providing services to taxonomists for standard genome sequencing and annotation.</title>
        <authorList>
            <consortium name="The Broad Institute Genomics Platform"/>
            <consortium name="The Broad Institute Genome Sequencing Center for Infectious Disease"/>
            <person name="Wu L."/>
            <person name="Ma J."/>
        </authorList>
    </citation>
    <scope>NUCLEOTIDE SEQUENCE [LARGE SCALE GENOMIC DNA]</scope>
    <source>
        <strain evidence="3">CCUG 43304</strain>
    </source>
</reference>
<sequence>MVAPSHDEDEDEEINEVIIAGLFGGIALLGVSGVAYAGTAYESFDTVLPVGQFAGWTTSQTKAYNNTPGQISISSVGSSYEVDAQMCTNVPTNCGAKVYYLNDGDFENLPNSYASGTTVRMQMQISTWNSVKVQVIGSWRSQ</sequence>
<protein>
    <submittedName>
        <fullName evidence="2">Uncharacterized protein</fullName>
    </submittedName>
</protein>
<accession>A0ABW1VGQ9</accession>
<dbReference type="RefSeq" id="WP_386731679.1">
    <property type="nucleotide sequence ID" value="NZ_JBHSTP010000003.1"/>
</dbReference>
<comment type="caution">
    <text evidence="2">The sequence shown here is derived from an EMBL/GenBank/DDBJ whole genome shotgun (WGS) entry which is preliminary data.</text>
</comment>
<evidence type="ECO:0000313" key="2">
    <source>
        <dbReference type="EMBL" id="MFC6356742.1"/>
    </source>
</evidence>
<dbReference type="Proteomes" id="UP001596306">
    <property type="component" value="Unassembled WGS sequence"/>
</dbReference>
<dbReference type="EMBL" id="JBHSTP010000003">
    <property type="protein sequence ID" value="MFC6356742.1"/>
    <property type="molecule type" value="Genomic_DNA"/>
</dbReference>
<keyword evidence="1" id="KW-0812">Transmembrane</keyword>